<dbReference type="InParanoid" id="F2UQR6"/>
<keyword evidence="3" id="KW-1185">Reference proteome</keyword>
<feature type="compositionally biased region" description="Low complexity" evidence="1">
    <location>
        <begin position="20"/>
        <end position="56"/>
    </location>
</feature>
<gene>
    <name evidence="2" type="ORF">PTSG_10253</name>
</gene>
<feature type="compositionally biased region" description="Low complexity" evidence="1">
    <location>
        <begin position="175"/>
        <end position="193"/>
    </location>
</feature>
<accession>F2UQR6</accession>
<reference evidence="2" key="1">
    <citation type="submission" date="2009-08" db="EMBL/GenBank/DDBJ databases">
        <title>Annotation of Salpingoeca rosetta.</title>
        <authorList>
            <consortium name="The Broad Institute Genome Sequencing Platform"/>
            <person name="Russ C."/>
            <person name="Cuomo C."/>
            <person name="Burger G."/>
            <person name="Gray M.W."/>
            <person name="Holland P.W.H."/>
            <person name="King N."/>
            <person name="Lang F.B.F."/>
            <person name="Roger A.J."/>
            <person name="Ruiz-Trillo I."/>
            <person name="Young S.K."/>
            <person name="Zeng Q."/>
            <person name="Gargeya S."/>
            <person name="Alvarado L."/>
            <person name="Berlin A."/>
            <person name="Chapman S.B."/>
            <person name="Chen Z."/>
            <person name="Freedman E."/>
            <person name="Gellesch M."/>
            <person name="Goldberg J."/>
            <person name="Griggs A."/>
            <person name="Gujja S."/>
            <person name="Heilman E."/>
            <person name="Heiman D."/>
            <person name="Howarth C."/>
            <person name="Mehta T."/>
            <person name="Neiman D."/>
            <person name="Pearson M."/>
            <person name="Roberts A."/>
            <person name="Saif S."/>
            <person name="Shea T."/>
            <person name="Shenoy N."/>
            <person name="Sisk P."/>
            <person name="Stolte C."/>
            <person name="Sykes S."/>
            <person name="White J."/>
            <person name="Yandava C."/>
            <person name="Haas B."/>
            <person name="Nusbaum C."/>
            <person name="Birren B."/>
        </authorList>
    </citation>
    <scope>NUCLEOTIDE SEQUENCE [LARGE SCALE GENOMIC DNA]</scope>
    <source>
        <strain evidence="2">ATCC 50818</strain>
    </source>
</reference>
<organism evidence="3">
    <name type="scientific">Salpingoeca rosetta (strain ATCC 50818 / BSB-021)</name>
    <dbReference type="NCBI Taxonomy" id="946362"/>
    <lineage>
        <taxon>Eukaryota</taxon>
        <taxon>Choanoflagellata</taxon>
        <taxon>Craspedida</taxon>
        <taxon>Salpingoecidae</taxon>
        <taxon>Salpingoeca</taxon>
    </lineage>
</organism>
<dbReference type="RefSeq" id="XP_004988592.1">
    <property type="nucleotide sequence ID" value="XM_004988535.1"/>
</dbReference>
<proteinExistence type="predicted"/>
<sequence length="217" mass="22776">MDTNEDGPGPAMPELTVEPMNAATATMTAEAHTMPSPEGSSTPTSTSSTSSSGITSDAVALRHIRRHGNANSGTARPTRRTAAAATTTRNAARNSTSAITTSRATAVLRATLQVEVHPRRSVTSEALRAKLDGLIRQGGRAAVLTRGDFFLPAGNAAVVTPGYMHRSTPRPTRPSPLRQEQSAVVADRAAVRAGGDRDREVDGVAQRMQGVTITRQQ</sequence>
<dbReference type="EMBL" id="GL832989">
    <property type="protein sequence ID" value="EGD79971.1"/>
    <property type="molecule type" value="Genomic_DNA"/>
</dbReference>
<dbReference type="GeneID" id="16069126"/>
<evidence type="ECO:0000313" key="2">
    <source>
        <dbReference type="EMBL" id="EGD79971.1"/>
    </source>
</evidence>
<feature type="compositionally biased region" description="Low complexity" evidence="1">
    <location>
        <begin position="74"/>
        <end position="98"/>
    </location>
</feature>
<dbReference type="Proteomes" id="UP000007799">
    <property type="component" value="Unassembled WGS sequence"/>
</dbReference>
<evidence type="ECO:0000256" key="1">
    <source>
        <dbReference type="SAM" id="MobiDB-lite"/>
    </source>
</evidence>
<dbReference type="AlphaFoldDB" id="F2UQR6"/>
<feature type="region of interest" description="Disordered" evidence="1">
    <location>
        <begin position="1"/>
        <end position="98"/>
    </location>
</feature>
<feature type="region of interest" description="Disordered" evidence="1">
    <location>
        <begin position="164"/>
        <end position="217"/>
    </location>
</feature>
<evidence type="ECO:0000313" key="3">
    <source>
        <dbReference type="Proteomes" id="UP000007799"/>
    </source>
</evidence>
<name>F2UQR6_SALR5</name>
<protein>
    <submittedName>
        <fullName evidence="2">Uncharacterized protein</fullName>
    </submittedName>
</protein>
<dbReference type="KEGG" id="sre:PTSG_10253"/>